<dbReference type="Proteomes" id="UP000320802">
    <property type="component" value="Segment"/>
</dbReference>
<reference evidence="1 2" key="1">
    <citation type="submission" date="2019-05" db="EMBL/GenBank/DDBJ databases">
        <title>Complete genome sequence of sixteen phages from Abidjan, cote d'Ivoire, isolated on a single strain of Achromobacter xylosoxidans.</title>
        <authorList>
            <person name="Essoh C."/>
            <person name="Vernadet J.-P."/>
            <person name="Vergnaud G."/>
            <person name="Pourcel C."/>
        </authorList>
    </citation>
    <scope>NUCLEOTIDE SEQUENCE [LARGE SCALE GENOMIC DNA]</scope>
</reference>
<organism evidence="1 2">
    <name type="scientific">Achromobacter phage vB_AxyP_19-32_Axy10</name>
    <dbReference type="NCBI Taxonomy" id="2591041"/>
    <lineage>
        <taxon>Viruses</taxon>
        <taxon>Duplodnaviria</taxon>
        <taxon>Heunggongvirae</taxon>
        <taxon>Uroviricota</taxon>
        <taxon>Caudoviricetes</taxon>
        <taxon>Schitoviridae</taxon>
        <taxon>Rothmandenesvirinae</taxon>
        <taxon>Pourcelvirus</taxon>
        <taxon>Pourcelvirus Axy10</taxon>
    </lineage>
</organism>
<sequence length="127" mass="13774">MADKVFVFGSNTAGIHGAGAARTAHKKFGARWGIGYGLHGNSFAIPTKDSNIKTLDMDSIKAFVEGFIAFARSRSDLTFQVTRIGCGLAGLTDADMAMMFTNAPSNCLFDLAWEPWLGIEHSYWGTF</sequence>
<evidence type="ECO:0000313" key="1">
    <source>
        <dbReference type="EMBL" id="QDH83959.1"/>
    </source>
</evidence>
<keyword evidence="2" id="KW-1185">Reference proteome</keyword>
<dbReference type="EMBL" id="MK962629">
    <property type="protein sequence ID" value="QDH83959.1"/>
    <property type="molecule type" value="Genomic_DNA"/>
</dbReference>
<evidence type="ECO:0000313" key="2">
    <source>
        <dbReference type="Proteomes" id="UP000320802"/>
    </source>
</evidence>
<protein>
    <submittedName>
        <fullName evidence="1">Uncharacterized protein</fullName>
    </submittedName>
</protein>
<proteinExistence type="predicted"/>
<name>A0A514CU09_9CAUD</name>
<accession>A0A514CU09</accession>
<gene>
    <name evidence="1" type="ORF">Axy10_012</name>
</gene>